<proteinExistence type="predicted"/>
<sequence>MIETPDRLIEQPAESQSEDRQDLLLDVLSQVRLSGSIFLLGEYRAPWALDPPEAADMARLLAGGSRRLILFHIVQEGSFQVSARGMKVEGKAGDLIVLPHGDQHLMGNPAFSGAIPMAELVPPPPWQSLPVVRIDGGGETTRIVCGYLTCEQLLFNVFLKRLPPVFSVRPRPGAPTEWMQACFTYALNESAHAVQGKRLLMARLPELLFVEALRLYSEQKSADMGWLAAVSDPVLGRALSLIHAEPTKKWSNEELARCAATSRSVLDERFRKLLGQSPMRYLTEWRMQLATDLLRDRNMKLLAVAERCGYGSEEAFSRAFHRCLGVSPARWRESALSANGLPASH</sequence>
<reference evidence="5 6" key="1">
    <citation type="submission" date="2018-10" db="EMBL/GenBank/DDBJ databases">
        <authorList>
            <person name="Perry B.J."/>
            <person name="Sullivan J.T."/>
            <person name="Murphy R.J.T."/>
            <person name="Ramsay J.P."/>
            <person name="Ronson C.W."/>
        </authorList>
    </citation>
    <scope>NUCLEOTIDE SEQUENCE [LARGE SCALE GENOMIC DNA]</scope>
    <source>
        <strain evidence="5 6">R88b</strain>
    </source>
</reference>
<dbReference type="SMART" id="SM00342">
    <property type="entry name" value="HTH_ARAC"/>
    <property type="match status" value="1"/>
</dbReference>
<dbReference type="GO" id="GO:0003700">
    <property type="term" value="F:DNA-binding transcription factor activity"/>
    <property type="evidence" value="ECO:0007669"/>
    <property type="project" value="InterPro"/>
</dbReference>
<dbReference type="InterPro" id="IPR018060">
    <property type="entry name" value="HTH_AraC"/>
</dbReference>
<dbReference type="SUPFAM" id="SSF46689">
    <property type="entry name" value="Homeodomain-like"/>
    <property type="match status" value="2"/>
</dbReference>
<dbReference type="Gene3D" id="1.10.10.60">
    <property type="entry name" value="Homeodomain-like"/>
    <property type="match status" value="1"/>
</dbReference>
<dbReference type="RefSeq" id="WP_051429546.1">
    <property type="nucleotide sequence ID" value="NZ_CP033367.1"/>
</dbReference>
<dbReference type="InterPro" id="IPR032783">
    <property type="entry name" value="AraC_lig"/>
</dbReference>
<keyword evidence="3" id="KW-0804">Transcription</keyword>
<organism evidence="5 6">
    <name type="scientific">Mesorhizobium loti R88b</name>
    <dbReference type="NCBI Taxonomy" id="935548"/>
    <lineage>
        <taxon>Bacteria</taxon>
        <taxon>Pseudomonadati</taxon>
        <taxon>Pseudomonadota</taxon>
        <taxon>Alphaproteobacteria</taxon>
        <taxon>Hyphomicrobiales</taxon>
        <taxon>Phyllobacteriaceae</taxon>
        <taxon>Mesorhizobium</taxon>
    </lineage>
</organism>
<keyword evidence="2" id="KW-0238">DNA-binding</keyword>
<gene>
    <name evidence="5" type="ORF">EB235_24950</name>
</gene>
<evidence type="ECO:0000256" key="2">
    <source>
        <dbReference type="ARBA" id="ARBA00023125"/>
    </source>
</evidence>
<protein>
    <submittedName>
        <fullName evidence="5">AraC family transcriptional regulator</fullName>
    </submittedName>
</protein>
<dbReference type="PANTHER" id="PTHR46796">
    <property type="entry name" value="HTH-TYPE TRANSCRIPTIONAL ACTIVATOR RHAS-RELATED"/>
    <property type="match status" value="1"/>
</dbReference>
<dbReference type="PANTHER" id="PTHR46796:SF7">
    <property type="entry name" value="ARAC FAMILY TRANSCRIPTIONAL REGULATOR"/>
    <property type="match status" value="1"/>
</dbReference>
<keyword evidence="1" id="KW-0805">Transcription regulation</keyword>
<evidence type="ECO:0000313" key="5">
    <source>
        <dbReference type="EMBL" id="QKD04331.1"/>
    </source>
</evidence>
<accession>A0A6M7WYW7</accession>
<evidence type="ECO:0000313" key="6">
    <source>
        <dbReference type="Proteomes" id="UP000503017"/>
    </source>
</evidence>
<dbReference type="PROSITE" id="PS01124">
    <property type="entry name" value="HTH_ARAC_FAMILY_2"/>
    <property type="match status" value="1"/>
</dbReference>
<name>A0A6M7WYW7_RHILI</name>
<dbReference type="GO" id="GO:0043565">
    <property type="term" value="F:sequence-specific DNA binding"/>
    <property type="evidence" value="ECO:0007669"/>
    <property type="project" value="InterPro"/>
</dbReference>
<dbReference type="Proteomes" id="UP000503017">
    <property type="component" value="Chromosome"/>
</dbReference>
<dbReference type="InterPro" id="IPR050204">
    <property type="entry name" value="AraC_XylS_family_regulators"/>
</dbReference>
<evidence type="ECO:0000256" key="3">
    <source>
        <dbReference type="ARBA" id="ARBA00023163"/>
    </source>
</evidence>
<dbReference type="AlphaFoldDB" id="A0A6M7WYW7"/>
<evidence type="ECO:0000256" key="1">
    <source>
        <dbReference type="ARBA" id="ARBA00023015"/>
    </source>
</evidence>
<dbReference type="Pfam" id="PF12833">
    <property type="entry name" value="HTH_18"/>
    <property type="match status" value="1"/>
</dbReference>
<feature type="domain" description="HTH araC/xylS-type" evidence="4">
    <location>
        <begin position="236"/>
        <end position="334"/>
    </location>
</feature>
<dbReference type="InterPro" id="IPR009057">
    <property type="entry name" value="Homeodomain-like_sf"/>
</dbReference>
<dbReference type="Pfam" id="PF12852">
    <property type="entry name" value="Cupin_6"/>
    <property type="match status" value="1"/>
</dbReference>
<evidence type="ECO:0000259" key="4">
    <source>
        <dbReference type="PROSITE" id="PS01124"/>
    </source>
</evidence>
<dbReference type="EMBL" id="CP033367">
    <property type="protein sequence ID" value="QKD04331.1"/>
    <property type="molecule type" value="Genomic_DNA"/>
</dbReference>